<evidence type="ECO:0000256" key="4">
    <source>
        <dbReference type="ARBA" id="ARBA00023239"/>
    </source>
</evidence>
<keyword evidence="3 5" id="KW-0663">Pyridoxal phosphate</keyword>
<dbReference type="InterPro" id="IPR015424">
    <property type="entry name" value="PyrdxlP-dep_Trfase"/>
</dbReference>
<dbReference type="OrthoDB" id="2161780at2759"/>
<evidence type="ECO:0000256" key="2">
    <source>
        <dbReference type="ARBA" id="ARBA00009533"/>
    </source>
</evidence>
<protein>
    <submittedName>
        <fullName evidence="7">Uncharacterized protein</fullName>
    </submittedName>
</protein>
<comment type="cofactor">
    <cofactor evidence="1 5 6">
        <name>pyridoxal 5'-phosphate</name>
        <dbReference type="ChEBI" id="CHEBI:597326"/>
    </cofactor>
</comment>
<name>A0A2K1QQ51_9PEZI</name>
<dbReference type="SUPFAM" id="SSF53383">
    <property type="entry name" value="PLP-dependent transferases"/>
    <property type="match status" value="1"/>
</dbReference>
<dbReference type="InterPro" id="IPR015421">
    <property type="entry name" value="PyrdxlP-dep_Trfase_major"/>
</dbReference>
<reference evidence="7 8" key="1">
    <citation type="submission" date="2017-06" db="EMBL/GenBank/DDBJ databases">
        <title>Draft genome sequence of a variant of Elsinoe murrayae.</title>
        <authorList>
            <person name="Cheng Q."/>
        </authorList>
    </citation>
    <scope>NUCLEOTIDE SEQUENCE [LARGE SCALE GENOMIC DNA]</scope>
    <source>
        <strain evidence="7 8">CQ-2017a</strain>
    </source>
</reference>
<dbReference type="Gene3D" id="3.90.1150.10">
    <property type="entry name" value="Aspartate Aminotransferase, domain 1"/>
    <property type="match status" value="1"/>
</dbReference>
<organism evidence="7 8">
    <name type="scientific">Sphaceloma murrayae</name>
    <dbReference type="NCBI Taxonomy" id="2082308"/>
    <lineage>
        <taxon>Eukaryota</taxon>
        <taxon>Fungi</taxon>
        <taxon>Dikarya</taxon>
        <taxon>Ascomycota</taxon>
        <taxon>Pezizomycotina</taxon>
        <taxon>Dothideomycetes</taxon>
        <taxon>Dothideomycetidae</taxon>
        <taxon>Myriangiales</taxon>
        <taxon>Elsinoaceae</taxon>
        <taxon>Sphaceloma</taxon>
    </lineage>
</organism>
<feature type="modified residue" description="N6-(pyridoxal phosphate)lysine" evidence="5">
    <location>
        <position position="298"/>
    </location>
</feature>
<proteinExistence type="inferred from homology"/>
<dbReference type="Pfam" id="PF00282">
    <property type="entry name" value="Pyridoxal_deC"/>
    <property type="match status" value="1"/>
</dbReference>
<evidence type="ECO:0000256" key="1">
    <source>
        <dbReference type="ARBA" id="ARBA00001933"/>
    </source>
</evidence>
<dbReference type="InterPro" id="IPR010977">
    <property type="entry name" value="Aromatic_deC"/>
</dbReference>
<dbReference type="STRING" id="2082308.A0A2K1QQ51"/>
<dbReference type="GO" id="GO:0030170">
    <property type="term" value="F:pyridoxal phosphate binding"/>
    <property type="evidence" value="ECO:0007669"/>
    <property type="project" value="InterPro"/>
</dbReference>
<dbReference type="EMBL" id="NKHZ01000051">
    <property type="protein sequence ID" value="PNS17228.1"/>
    <property type="molecule type" value="Genomic_DNA"/>
</dbReference>
<dbReference type="InterPro" id="IPR015422">
    <property type="entry name" value="PyrdxlP-dep_Trfase_small"/>
</dbReference>
<dbReference type="InterPro" id="IPR002129">
    <property type="entry name" value="PyrdxlP-dep_de-COase"/>
</dbReference>
<evidence type="ECO:0000256" key="6">
    <source>
        <dbReference type="RuleBase" id="RU000382"/>
    </source>
</evidence>
<evidence type="ECO:0000256" key="5">
    <source>
        <dbReference type="PIRSR" id="PIRSR602129-50"/>
    </source>
</evidence>
<dbReference type="InParanoid" id="A0A2K1QQ51"/>
<dbReference type="GO" id="GO:0005737">
    <property type="term" value="C:cytoplasm"/>
    <property type="evidence" value="ECO:0007669"/>
    <property type="project" value="TreeGrafter"/>
</dbReference>
<evidence type="ECO:0000256" key="3">
    <source>
        <dbReference type="ARBA" id="ARBA00022898"/>
    </source>
</evidence>
<accession>A0A2K1QQ51</accession>
<evidence type="ECO:0000313" key="8">
    <source>
        <dbReference type="Proteomes" id="UP000243797"/>
    </source>
</evidence>
<evidence type="ECO:0000313" key="7">
    <source>
        <dbReference type="EMBL" id="PNS17228.1"/>
    </source>
</evidence>
<sequence>MENAPSGRDFVVPSPPTLATARSQIHTRLPTTPLSHDEALVHLDALTAGLSSSSTSPHYYGFVTGGTTPIALAADHLVSRHDQNVSVHLPTQSVATDVEDAALRMLIELLDLGSGWEHRTFTTGATASNVLGLACGREAVVKWAGTGREGESVAALGLVEAMRRAGVEEVKILTCDEHSSLRKASSVVGLGHGAVIDVGRDGAGIDLQKLRRELETPGRRCIVSVSCAEVNTGLFATRGKEEMEAVRRAADEFGAWVHVDAAFGLMARVLPAGNEFEEVKKGVEGMELADSIAGDAHKLFNVPYDCGFFLSKHLAIGTDVFQNPGAPYLATSVASIPSPLNIGLENSRRFRAFPVYANMVSLGREGYADMLKRQIRLSRMIAKYMLESEAYELLPVMSGSCPARLASIYIIVLFRAREDALNEDLIHRINDQRRIFCSGTKWKGKSAVRFAISNWQVDVERDWLVVRDVLDSAIGK</sequence>
<dbReference type="PANTHER" id="PTHR11999:SF165">
    <property type="entry name" value="DECARBOXYLASE, PUTATIVE (AFU_ORTHOLOGUE AFUA_2G04980)-RELATED"/>
    <property type="match status" value="1"/>
</dbReference>
<keyword evidence="8" id="KW-1185">Reference proteome</keyword>
<keyword evidence="4 6" id="KW-0456">Lyase</keyword>
<dbReference type="Proteomes" id="UP000243797">
    <property type="component" value="Unassembled WGS sequence"/>
</dbReference>
<gene>
    <name evidence="7" type="ORF">CAC42_6911</name>
</gene>
<dbReference type="GO" id="GO:0016831">
    <property type="term" value="F:carboxy-lyase activity"/>
    <property type="evidence" value="ECO:0007669"/>
    <property type="project" value="TreeGrafter"/>
</dbReference>
<comment type="caution">
    <text evidence="7">The sequence shown here is derived from an EMBL/GenBank/DDBJ whole genome shotgun (WGS) entry which is preliminary data.</text>
</comment>
<dbReference type="GO" id="GO:0019752">
    <property type="term" value="P:carboxylic acid metabolic process"/>
    <property type="evidence" value="ECO:0007669"/>
    <property type="project" value="InterPro"/>
</dbReference>
<dbReference type="PANTHER" id="PTHR11999">
    <property type="entry name" value="GROUP II PYRIDOXAL-5-PHOSPHATE DECARBOXYLASE"/>
    <property type="match status" value="1"/>
</dbReference>
<dbReference type="AlphaFoldDB" id="A0A2K1QQ51"/>
<comment type="similarity">
    <text evidence="2 6">Belongs to the group II decarboxylase family.</text>
</comment>
<dbReference type="Gene3D" id="3.40.640.10">
    <property type="entry name" value="Type I PLP-dependent aspartate aminotransferase-like (Major domain)"/>
    <property type="match status" value="1"/>
</dbReference>